<dbReference type="SMART" id="SM00354">
    <property type="entry name" value="HTH_LACI"/>
    <property type="match status" value="1"/>
</dbReference>
<organism evidence="8 9">
    <name type="scientific">Caldibacillus debilis GB1</name>
    <dbReference type="NCBI Taxonomy" id="1339248"/>
    <lineage>
        <taxon>Bacteria</taxon>
        <taxon>Bacillati</taxon>
        <taxon>Bacillota</taxon>
        <taxon>Bacilli</taxon>
        <taxon>Bacillales</taxon>
        <taxon>Bacillaceae</taxon>
        <taxon>Caldibacillus</taxon>
    </lineage>
</organism>
<evidence type="ECO:0000256" key="1">
    <source>
        <dbReference type="ARBA" id="ARBA00019435"/>
    </source>
</evidence>
<evidence type="ECO:0000256" key="3">
    <source>
        <dbReference type="ARBA" id="ARBA00023015"/>
    </source>
</evidence>
<sequence>MQNRCLFRARSAGERFCRKPAGLNRLRGRGHDAPSFLWPEKFLHFPANSVDMKAITFYNEGKDRESLKLLCEKEVIYFLKCVTGYLSKKSQILMKRLVGKMATIRDVAKLAGVSVATVSRVLNNRGYVHQDTRKKVEEAILSLDYKPNAVARSLFKKTSKSVGFIIPDITNPFFPQLVRSVEMVMKRAGYTILLFNSDEILENELKSIDLMVSKYVDGFLVVSNTLKKEHISELSLPVVCLDRVIGEEIPSVSVDNYAGARKAVRHLLERGCRNIAHIRGPAKVRTAEERLRGYRDEIRANGLKPYIVPGNYDLNTAMENALELFEKHPEIDGVFAGNDVMAVGAMKAASKLGIPIPGRLKIIGFDGIEWGTAVTPELTTMEQPISELGKKAGELLLELINGGKLRTSHYVFEAKLIVREST</sequence>
<dbReference type="Proteomes" id="UP000286235">
    <property type="component" value="Unassembled WGS sequence"/>
</dbReference>
<evidence type="ECO:0000256" key="5">
    <source>
        <dbReference type="ARBA" id="ARBA00023163"/>
    </source>
</evidence>
<dbReference type="InterPro" id="IPR010982">
    <property type="entry name" value="Lambda_DNA-bd_dom_sf"/>
</dbReference>
<dbReference type="PROSITE" id="PS00356">
    <property type="entry name" value="HTH_LACI_1"/>
    <property type="match status" value="1"/>
</dbReference>
<dbReference type="SUPFAM" id="SSF53822">
    <property type="entry name" value="Periplasmic binding protein-like I"/>
    <property type="match status" value="1"/>
</dbReference>
<dbReference type="InterPro" id="IPR028082">
    <property type="entry name" value="Peripla_BP_I"/>
</dbReference>
<reference evidence="8 9" key="1">
    <citation type="submission" date="2013-12" db="EMBL/GenBank/DDBJ databases">
        <title>Genome and proteome characterization of Caldibacillus debilis GB1 derived from a cellulolytic aero-tolerant co-culture.</title>
        <authorList>
            <person name="Wushke S.T."/>
            <person name="Zhang X."/>
            <person name="Fristensky B."/>
            <person name="Wilkins J.A."/>
            <person name="Levin D.B."/>
            <person name="Sparling R."/>
        </authorList>
    </citation>
    <scope>NUCLEOTIDE SEQUENCE [LARGE SCALE GENOMIC DNA]</scope>
    <source>
        <strain evidence="8 9">GB1</strain>
    </source>
</reference>
<dbReference type="InterPro" id="IPR001387">
    <property type="entry name" value="Cro/C1-type_HTH"/>
</dbReference>
<gene>
    <name evidence="8" type="ORF">Cdeb_01096</name>
</gene>
<evidence type="ECO:0000259" key="6">
    <source>
        <dbReference type="PROSITE" id="PS50932"/>
    </source>
</evidence>
<comment type="caution">
    <text evidence="8">The sequence shown here is derived from an EMBL/GenBank/DDBJ whole genome shotgun (WGS) entry which is preliminary data.</text>
</comment>
<keyword evidence="3" id="KW-0805">Transcription regulation</keyword>
<proteinExistence type="predicted"/>
<evidence type="ECO:0000259" key="7">
    <source>
        <dbReference type="PROSITE" id="PS50943"/>
    </source>
</evidence>
<accession>A0A420VFF1</accession>
<dbReference type="CDD" id="cd01392">
    <property type="entry name" value="HTH_LacI"/>
    <property type="match status" value="1"/>
</dbReference>
<dbReference type="CDD" id="cd06291">
    <property type="entry name" value="PBP1_Qymf-like"/>
    <property type="match status" value="1"/>
</dbReference>
<keyword evidence="2" id="KW-0678">Repressor</keyword>
<dbReference type="FunFam" id="1.10.260.40:FF:000002">
    <property type="entry name" value="HTH-type transcriptional repressor PurR"/>
    <property type="match status" value="1"/>
</dbReference>
<protein>
    <recommendedName>
        <fullName evidence="1">Catabolite control protein A</fullName>
    </recommendedName>
</protein>
<evidence type="ECO:0000313" key="9">
    <source>
        <dbReference type="Proteomes" id="UP000286235"/>
    </source>
</evidence>
<dbReference type="SUPFAM" id="SSF47413">
    <property type="entry name" value="lambda repressor-like DNA-binding domains"/>
    <property type="match status" value="1"/>
</dbReference>
<dbReference type="PROSITE" id="PS50943">
    <property type="entry name" value="HTH_CROC1"/>
    <property type="match status" value="1"/>
</dbReference>
<dbReference type="EMBL" id="AZRV01000023">
    <property type="protein sequence ID" value="RKO62359.1"/>
    <property type="molecule type" value="Genomic_DNA"/>
</dbReference>
<dbReference type="Pfam" id="PF00356">
    <property type="entry name" value="LacI"/>
    <property type="match status" value="1"/>
</dbReference>
<evidence type="ECO:0000313" key="8">
    <source>
        <dbReference type="EMBL" id="RKO62359.1"/>
    </source>
</evidence>
<evidence type="ECO:0000256" key="4">
    <source>
        <dbReference type="ARBA" id="ARBA00023125"/>
    </source>
</evidence>
<dbReference type="Gene3D" id="1.10.260.40">
    <property type="entry name" value="lambda repressor-like DNA-binding domains"/>
    <property type="match status" value="1"/>
</dbReference>
<dbReference type="PRINTS" id="PR00036">
    <property type="entry name" value="HTHLACI"/>
</dbReference>
<dbReference type="GO" id="GO:0000976">
    <property type="term" value="F:transcription cis-regulatory region binding"/>
    <property type="evidence" value="ECO:0007669"/>
    <property type="project" value="TreeGrafter"/>
</dbReference>
<dbReference type="PANTHER" id="PTHR30146:SF95">
    <property type="entry name" value="RIBOSE OPERON REPRESSOR"/>
    <property type="match status" value="1"/>
</dbReference>
<keyword evidence="5" id="KW-0804">Transcription</keyword>
<keyword evidence="4" id="KW-0238">DNA-binding</keyword>
<dbReference type="PROSITE" id="PS50932">
    <property type="entry name" value="HTH_LACI_2"/>
    <property type="match status" value="1"/>
</dbReference>
<dbReference type="GO" id="GO:0003700">
    <property type="term" value="F:DNA-binding transcription factor activity"/>
    <property type="evidence" value="ECO:0007669"/>
    <property type="project" value="TreeGrafter"/>
</dbReference>
<dbReference type="Pfam" id="PF13377">
    <property type="entry name" value="Peripla_BP_3"/>
    <property type="match status" value="1"/>
</dbReference>
<dbReference type="Gene3D" id="3.40.50.2300">
    <property type="match status" value="2"/>
</dbReference>
<dbReference type="AlphaFoldDB" id="A0A420VFF1"/>
<dbReference type="PANTHER" id="PTHR30146">
    <property type="entry name" value="LACI-RELATED TRANSCRIPTIONAL REPRESSOR"/>
    <property type="match status" value="1"/>
</dbReference>
<keyword evidence="9" id="KW-1185">Reference proteome</keyword>
<feature type="domain" description="HTH lacI-type" evidence="6">
    <location>
        <begin position="102"/>
        <end position="156"/>
    </location>
</feature>
<dbReference type="InterPro" id="IPR046335">
    <property type="entry name" value="LacI/GalR-like_sensor"/>
</dbReference>
<dbReference type="InterPro" id="IPR000843">
    <property type="entry name" value="HTH_LacI"/>
</dbReference>
<evidence type="ECO:0000256" key="2">
    <source>
        <dbReference type="ARBA" id="ARBA00022491"/>
    </source>
</evidence>
<name>A0A420VFF1_9BACI</name>
<feature type="domain" description="HTH cro/C1-type" evidence="7">
    <location>
        <begin position="103"/>
        <end position="146"/>
    </location>
</feature>